<gene>
    <name evidence="2" type="ORF">BJ212DRAFT_1486358</name>
</gene>
<dbReference type="AlphaFoldDB" id="A0A9P7DXB3"/>
<dbReference type="Proteomes" id="UP000807769">
    <property type="component" value="Unassembled WGS sequence"/>
</dbReference>
<name>A0A9P7DXB3_9AGAM</name>
<proteinExistence type="predicted"/>
<evidence type="ECO:0000313" key="3">
    <source>
        <dbReference type="Proteomes" id="UP000807769"/>
    </source>
</evidence>
<keyword evidence="3" id="KW-1185">Reference proteome</keyword>
<feature type="region of interest" description="Disordered" evidence="1">
    <location>
        <begin position="1"/>
        <end position="103"/>
    </location>
</feature>
<dbReference type="GeneID" id="64635127"/>
<feature type="compositionally biased region" description="Polar residues" evidence="1">
    <location>
        <begin position="45"/>
        <end position="62"/>
    </location>
</feature>
<evidence type="ECO:0000256" key="1">
    <source>
        <dbReference type="SAM" id="MobiDB-lite"/>
    </source>
</evidence>
<reference evidence="2" key="1">
    <citation type="journal article" date="2020" name="New Phytol.">
        <title>Comparative genomics reveals dynamic genome evolution in host specialist ectomycorrhizal fungi.</title>
        <authorList>
            <person name="Lofgren L.A."/>
            <person name="Nguyen N.H."/>
            <person name="Vilgalys R."/>
            <person name="Ruytinx J."/>
            <person name="Liao H.L."/>
            <person name="Branco S."/>
            <person name="Kuo A."/>
            <person name="LaButti K."/>
            <person name="Lipzen A."/>
            <person name="Andreopoulos W."/>
            <person name="Pangilinan J."/>
            <person name="Riley R."/>
            <person name="Hundley H."/>
            <person name="Na H."/>
            <person name="Barry K."/>
            <person name="Grigoriev I.V."/>
            <person name="Stajich J.E."/>
            <person name="Kennedy P.G."/>
        </authorList>
    </citation>
    <scope>NUCLEOTIDE SEQUENCE</scope>
    <source>
        <strain evidence="2">MN1</strain>
    </source>
</reference>
<evidence type="ECO:0000313" key="2">
    <source>
        <dbReference type="EMBL" id="KAG1805437.1"/>
    </source>
</evidence>
<sequence length="171" mass="18814">MVLEHNGSSKEREDDGNETELGVSHFVYDVVGVDTPHKKQINGKPKSNQNPTKNTKSTSITKPNEETKTNAPQYPRSLIPSPNDDAAHNSPSHLRRADQRPLTAFKANVDAAVGGERSEEGRPCPCPCPGEDKRVVYVFLTGLLATHTCTAKVIMILKRVEWKRSGLMVVV</sequence>
<organism evidence="2 3">
    <name type="scientific">Suillus subaureus</name>
    <dbReference type="NCBI Taxonomy" id="48587"/>
    <lineage>
        <taxon>Eukaryota</taxon>
        <taxon>Fungi</taxon>
        <taxon>Dikarya</taxon>
        <taxon>Basidiomycota</taxon>
        <taxon>Agaricomycotina</taxon>
        <taxon>Agaricomycetes</taxon>
        <taxon>Agaricomycetidae</taxon>
        <taxon>Boletales</taxon>
        <taxon>Suillineae</taxon>
        <taxon>Suillaceae</taxon>
        <taxon>Suillus</taxon>
    </lineage>
</organism>
<protein>
    <submittedName>
        <fullName evidence="2">Uncharacterized protein</fullName>
    </submittedName>
</protein>
<comment type="caution">
    <text evidence="2">The sequence shown here is derived from an EMBL/GenBank/DDBJ whole genome shotgun (WGS) entry which is preliminary data.</text>
</comment>
<dbReference type="RefSeq" id="XP_041187220.1">
    <property type="nucleotide sequence ID" value="XM_041341111.1"/>
</dbReference>
<dbReference type="EMBL" id="JABBWG010000053">
    <property type="protein sequence ID" value="KAG1805437.1"/>
    <property type="molecule type" value="Genomic_DNA"/>
</dbReference>
<accession>A0A9P7DXB3</accession>